<feature type="transmembrane region" description="Helical" evidence="1">
    <location>
        <begin position="155"/>
        <end position="178"/>
    </location>
</feature>
<comment type="caution">
    <text evidence="2">The sequence shown here is derived from an EMBL/GenBank/DDBJ whole genome shotgun (WGS) entry which is preliminary data.</text>
</comment>
<feature type="transmembrane region" description="Helical" evidence="1">
    <location>
        <begin position="185"/>
        <end position="207"/>
    </location>
</feature>
<proteinExistence type="predicted"/>
<dbReference type="RefSeq" id="WP_085108865.1">
    <property type="nucleotide sequence ID" value="NZ_JACKSN010000149.1"/>
</dbReference>
<dbReference type="PANTHER" id="PTHR37305:SF1">
    <property type="entry name" value="MEMBRANE PROTEIN"/>
    <property type="match status" value="1"/>
</dbReference>
<dbReference type="Pfam" id="PF12679">
    <property type="entry name" value="ABC2_membrane_2"/>
    <property type="match status" value="1"/>
</dbReference>
<dbReference type="STRING" id="1798.AWC30_00485"/>
<keyword evidence="1" id="KW-1133">Transmembrane helix</keyword>
<dbReference type="GO" id="GO:0140359">
    <property type="term" value="F:ABC-type transporter activity"/>
    <property type="evidence" value="ECO:0007669"/>
    <property type="project" value="InterPro"/>
</dbReference>
<evidence type="ECO:0000256" key="1">
    <source>
        <dbReference type="SAM" id="Phobius"/>
    </source>
</evidence>
<accession>A0A1X2ENF0</accession>
<keyword evidence="1" id="KW-0812">Transmembrane</keyword>
<evidence type="ECO:0000313" key="3">
    <source>
        <dbReference type="Proteomes" id="UP000193090"/>
    </source>
</evidence>
<organism evidence="2 3">
    <name type="scientific">Mycolicibacillus trivialis</name>
    <dbReference type="NCBI Taxonomy" id="1798"/>
    <lineage>
        <taxon>Bacteria</taxon>
        <taxon>Bacillati</taxon>
        <taxon>Actinomycetota</taxon>
        <taxon>Actinomycetes</taxon>
        <taxon>Mycobacteriales</taxon>
        <taxon>Mycobacteriaceae</taxon>
        <taxon>Mycolicibacillus</taxon>
    </lineage>
</organism>
<dbReference type="EMBL" id="LQPZ01000012">
    <property type="protein sequence ID" value="ORX07265.1"/>
    <property type="molecule type" value="Genomic_DNA"/>
</dbReference>
<feature type="transmembrane region" description="Helical" evidence="1">
    <location>
        <begin position="17"/>
        <end position="37"/>
    </location>
</feature>
<protein>
    <submittedName>
        <fullName evidence="2">ABC transporter permease</fullName>
    </submittedName>
</protein>
<dbReference type="PANTHER" id="PTHR37305">
    <property type="entry name" value="INTEGRAL MEMBRANE PROTEIN-RELATED"/>
    <property type="match status" value="1"/>
</dbReference>
<feature type="transmembrane region" description="Helical" evidence="1">
    <location>
        <begin position="118"/>
        <end position="143"/>
    </location>
</feature>
<sequence length="261" mass="26637">MGDIALLDLRLRRRLTLGYMLGMAAYTAVVIALYPTFKDAHGLDALVQDSGAVAALFGATDPLTSPAGWLGANLYGNFLPLLTLMATIGYGATAIAGQNEEGTLALVASLPVRRARIAMAKLAALAVQALPVPVATAACIVAGRGLDLNLGAAQLWGATAGVVGLGLVFGALALLLGALTGSRGVALGVTTGAAAVSYLVNSLAPLIDWLEPGRYFSPFFYAVGDHQLRDGQSPAWLAVLGGAALVLAGAAVIAFRRLDVR</sequence>
<name>A0A1X2ENF0_9MYCO</name>
<dbReference type="AlphaFoldDB" id="A0A1X2ENF0"/>
<feature type="transmembrane region" description="Helical" evidence="1">
    <location>
        <begin position="235"/>
        <end position="255"/>
    </location>
</feature>
<reference evidence="2 3" key="1">
    <citation type="submission" date="2016-01" db="EMBL/GenBank/DDBJ databases">
        <title>The new phylogeny of the genus Mycobacterium.</title>
        <authorList>
            <person name="Tarcisio F."/>
            <person name="Conor M."/>
            <person name="Antonella G."/>
            <person name="Elisabetta G."/>
            <person name="Giulia F.S."/>
            <person name="Sara T."/>
            <person name="Anna F."/>
            <person name="Clotilde B."/>
            <person name="Roberto B."/>
            <person name="Veronica D.S."/>
            <person name="Fabio R."/>
            <person name="Monica P."/>
            <person name="Olivier J."/>
            <person name="Enrico T."/>
            <person name="Nicola S."/>
        </authorList>
    </citation>
    <scope>NUCLEOTIDE SEQUENCE [LARGE SCALE GENOMIC DNA]</scope>
    <source>
        <strain evidence="2 3">DSM 44153</strain>
    </source>
</reference>
<dbReference type="OrthoDB" id="3686802at2"/>
<keyword evidence="1" id="KW-0472">Membrane</keyword>
<gene>
    <name evidence="2" type="ORF">AWC30_00485</name>
</gene>
<keyword evidence="3" id="KW-1185">Reference proteome</keyword>
<dbReference type="GO" id="GO:0005886">
    <property type="term" value="C:plasma membrane"/>
    <property type="evidence" value="ECO:0007669"/>
    <property type="project" value="UniProtKB-SubCell"/>
</dbReference>
<evidence type="ECO:0000313" key="2">
    <source>
        <dbReference type="EMBL" id="ORX07265.1"/>
    </source>
</evidence>
<dbReference type="Proteomes" id="UP000193090">
    <property type="component" value="Unassembled WGS sequence"/>
</dbReference>